<dbReference type="EMBL" id="JBHSCX010000004">
    <property type="protein sequence ID" value="MFC4361903.1"/>
    <property type="molecule type" value="Genomic_DNA"/>
</dbReference>
<keyword evidence="13" id="KW-0862">Zinc</keyword>
<evidence type="ECO:0000256" key="19">
    <source>
        <dbReference type="ARBA" id="ARBA00025833"/>
    </source>
</evidence>
<evidence type="ECO:0000256" key="7">
    <source>
        <dbReference type="ARBA" id="ARBA00022645"/>
    </source>
</evidence>
<name>A0ABV8V201_9GAMM</name>
<dbReference type="Gene3D" id="3.50.30.30">
    <property type="match status" value="1"/>
</dbReference>
<feature type="domain" description="Peptidase M28" evidence="21">
    <location>
        <begin position="270"/>
        <end position="458"/>
    </location>
</feature>
<organism evidence="22 23">
    <name type="scientific">Simiduia curdlanivorans</name>
    <dbReference type="NCBI Taxonomy" id="1492769"/>
    <lineage>
        <taxon>Bacteria</taxon>
        <taxon>Pseudomonadati</taxon>
        <taxon>Pseudomonadota</taxon>
        <taxon>Gammaproteobacteria</taxon>
        <taxon>Cellvibrionales</taxon>
        <taxon>Cellvibrionaceae</taxon>
        <taxon>Simiduia</taxon>
    </lineage>
</organism>
<keyword evidence="9" id="KW-0479">Metal-binding</keyword>
<accession>A0ABV8V201</accession>
<keyword evidence="11" id="KW-0378">Hydrolase</keyword>
<evidence type="ECO:0000256" key="1">
    <source>
        <dbReference type="ARBA" id="ARBA00004240"/>
    </source>
</evidence>
<keyword evidence="7" id="KW-0121">Carboxypeptidase</keyword>
<evidence type="ECO:0000256" key="20">
    <source>
        <dbReference type="ARBA" id="ARBA00033328"/>
    </source>
</evidence>
<evidence type="ECO:0000256" key="9">
    <source>
        <dbReference type="ARBA" id="ARBA00022723"/>
    </source>
</evidence>
<keyword evidence="17" id="KW-0325">Glycoprotein</keyword>
<dbReference type="RefSeq" id="WP_290264020.1">
    <property type="nucleotide sequence ID" value="NZ_JAUFQG010000006.1"/>
</dbReference>
<evidence type="ECO:0000256" key="2">
    <source>
        <dbReference type="ARBA" id="ARBA00004371"/>
    </source>
</evidence>
<reference evidence="23" key="1">
    <citation type="journal article" date="2019" name="Int. J. Syst. Evol. Microbiol.">
        <title>The Global Catalogue of Microorganisms (GCM) 10K type strain sequencing project: providing services to taxonomists for standard genome sequencing and annotation.</title>
        <authorList>
            <consortium name="The Broad Institute Genomics Platform"/>
            <consortium name="The Broad Institute Genome Sequencing Center for Infectious Disease"/>
            <person name="Wu L."/>
            <person name="Ma J."/>
        </authorList>
    </citation>
    <scope>NUCLEOTIDE SEQUENCE [LARGE SCALE GENOMIC DNA]</scope>
    <source>
        <strain evidence="23">CECT 8570</strain>
    </source>
</reference>
<evidence type="ECO:0000256" key="16">
    <source>
        <dbReference type="ARBA" id="ARBA00023145"/>
    </source>
</evidence>
<evidence type="ECO:0000256" key="4">
    <source>
        <dbReference type="ARBA" id="ARBA00004613"/>
    </source>
</evidence>
<protein>
    <recommendedName>
        <fullName evidence="5">Carboxypeptidase Q</fullName>
    </recommendedName>
    <alternativeName>
        <fullName evidence="20">Plasma glutamate carboxypeptidase</fullName>
    </alternativeName>
</protein>
<evidence type="ECO:0000256" key="17">
    <source>
        <dbReference type="ARBA" id="ARBA00023180"/>
    </source>
</evidence>
<keyword evidence="14" id="KW-0333">Golgi apparatus</keyword>
<evidence type="ECO:0000313" key="22">
    <source>
        <dbReference type="EMBL" id="MFC4361903.1"/>
    </source>
</evidence>
<keyword evidence="18" id="KW-0458">Lysosome</keyword>
<sequence length="486" mass="51297">MIRATSIQPLGWLLATSFAVILPLRALAAEAVPSFSKATLAHAETIRLDAPENNHAMKILESLTTEVGPRLAGGPNDARAVAWAKAKFTELGFDQVWLEPVSFPTWQRGVETAEVLSPYPQPLSITALGNSIATPIDGLTANIIEFATLADLEAATKADVTGKIVFINKAMSAHIDGADYGPTVGARSRGASAAAKLGAVGLLIRSIGTDHNRLAHTGYNGYEDGVEKIPAAALSVPDAILLSNMLKRSKPVSVKMNLGSGPGPEYTSYNVIGQINAKRKTNKYVLIGGHLDSWDLGTGAIDDGAGCAVTMAAAEYIARKKLPIEHNIRVVLFANEEQGLFGGNQYRDAHKGDVKNIIAAAESDFGQGPVYALNSRVKPEALPLVQQMQKAMSGLNIQAGHNDGNGGPDLIALGAEGVALFGLALDGTDYFDLHHTANDTFDKVEAKRLNQTATSFAMFAFLAANAPSGFGSGESYLVEKAKSTKH</sequence>
<evidence type="ECO:0000256" key="3">
    <source>
        <dbReference type="ARBA" id="ARBA00004555"/>
    </source>
</evidence>
<proteinExistence type="predicted"/>
<dbReference type="PANTHER" id="PTHR12053">
    <property type="entry name" value="PROTEASE FAMILY M28 PLASMA GLUTAMATE CARBOXYPEPTIDASE-RELATED"/>
    <property type="match status" value="1"/>
</dbReference>
<evidence type="ECO:0000256" key="15">
    <source>
        <dbReference type="ARBA" id="ARBA00023049"/>
    </source>
</evidence>
<evidence type="ECO:0000256" key="11">
    <source>
        <dbReference type="ARBA" id="ARBA00022801"/>
    </source>
</evidence>
<evidence type="ECO:0000256" key="10">
    <source>
        <dbReference type="ARBA" id="ARBA00022729"/>
    </source>
</evidence>
<evidence type="ECO:0000256" key="12">
    <source>
        <dbReference type="ARBA" id="ARBA00022824"/>
    </source>
</evidence>
<keyword evidence="16" id="KW-0865">Zymogen</keyword>
<evidence type="ECO:0000256" key="14">
    <source>
        <dbReference type="ARBA" id="ARBA00023034"/>
    </source>
</evidence>
<comment type="caution">
    <text evidence="22">The sequence shown here is derived from an EMBL/GenBank/DDBJ whole genome shotgun (WGS) entry which is preliminary data.</text>
</comment>
<dbReference type="PANTHER" id="PTHR12053:SF3">
    <property type="entry name" value="CARBOXYPEPTIDASE Q"/>
    <property type="match status" value="1"/>
</dbReference>
<keyword evidence="10" id="KW-0732">Signal</keyword>
<keyword evidence="6" id="KW-0964">Secreted</keyword>
<evidence type="ECO:0000259" key="21">
    <source>
        <dbReference type="Pfam" id="PF04389"/>
    </source>
</evidence>
<dbReference type="Pfam" id="PF04389">
    <property type="entry name" value="Peptidase_M28"/>
    <property type="match status" value="1"/>
</dbReference>
<comment type="subunit">
    <text evidence="19">Homodimer. The monomeric form is inactive while the homodimer is active.</text>
</comment>
<keyword evidence="12" id="KW-0256">Endoplasmic reticulum</keyword>
<gene>
    <name evidence="22" type="ORF">ACFOX3_06285</name>
</gene>
<keyword evidence="8" id="KW-0645">Protease</keyword>
<dbReference type="InterPro" id="IPR007484">
    <property type="entry name" value="Peptidase_M28"/>
</dbReference>
<evidence type="ECO:0000313" key="23">
    <source>
        <dbReference type="Proteomes" id="UP001595840"/>
    </source>
</evidence>
<evidence type="ECO:0000256" key="13">
    <source>
        <dbReference type="ARBA" id="ARBA00022833"/>
    </source>
</evidence>
<keyword evidence="23" id="KW-1185">Reference proteome</keyword>
<dbReference type="SUPFAM" id="SSF53187">
    <property type="entry name" value="Zn-dependent exopeptidases"/>
    <property type="match status" value="1"/>
</dbReference>
<evidence type="ECO:0000256" key="6">
    <source>
        <dbReference type="ARBA" id="ARBA00022525"/>
    </source>
</evidence>
<evidence type="ECO:0000256" key="8">
    <source>
        <dbReference type="ARBA" id="ARBA00022670"/>
    </source>
</evidence>
<evidence type="ECO:0000256" key="18">
    <source>
        <dbReference type="ARBA" id="ARBA00023228"/>
    </source>
</evidence>
<evidence type="ECO:0000256" key="5">
    <source>
        <dbReference type="ARBA" id="ARBA00014116"/>
    </source>
</evidence>
<keyword evidence="15" id="KW-0482">Metalloprotease</keyword>
<dbReference type="InterPro" id="IPR039866">
    <property type="entry name" value="CPQ"/>
</dbReference>
<dbReference type="Proteomes" id="UP001595840">
    <property type="component" value="Unassembled WGS sequence"/>
</dbReference>
<comment type="subcellular location">
    <subcellularLocation>
        <location evidence="1">Endoplasmic reticulum</location>
    </subcellularLocation>
    <subcellularLocation>
        <location evidence="3">Golgi apparatus</location>
    </subcellularLocation>
    <subcellularLocation>
        <location evidence="2">Lysosome</location>
    </subcellularLocation>
    <subcellularLocation>
        <location evidence="4">Secreted</location>
    </subcellularLocation>
</comment>
<dbReference type="Gene3D" id="3.40.630.10">
    <property type="entry name" value="Zn peptidases"/>
    <property type="match status" value="1"/>
</dbReference>